<dbReference type="Gene3D" id="1.20.120.1080">
    <property type="match status" value="1"/>
</dbReference>
<evidence type="ECO:0000256" key="2">
    <source>
        <dbReference type="ARBA" id="ARBA00022801"/>
    </source>
</evidence>
<dbReference type="Pfam" id="PF08482">
    <property type="entry name" value="HrpB_C"/>
    <property type="match status" value="1"/>
</dbReference>
<evidence type="ECO:0000256" key="1">
    <source>
        <dbReference type="ARBA" id="ARBA00022741"/>
    </source>
</evidence>
<feature type="domain" description="Helicase ATP-binding" evidence="6">
    <location>
        <begin position="14"/>
        <end position="180"/>
    </location>
</feature>
<dbReference type="InterPro" id="IPR011545">
    <property type="entry name" value="DEAD/DEAH_box_helicase_dom"/>
</dbReference>
<keyword evidence="2" id="KW-0378">Hydrolase</keyword>
<dbReference type="InterPro" id="IPR013689">
    <property type="entry name" value="RNA_helicase_ATP-dep_HrpB_C"/>
</dbReference>
<dbReference type="PANTHER" id="PTHR43519:SF1">
    <property type="entry name" value="ATP-DEPENDENT RNA HELICASE HRPB"/>
    <property type="match status" value="1"/>
</dbReference>
<dbReference type="FunFam" id="3.40.50.300:FF:002125">
    <property type="entry name" value="ATP-dependent helicase HrpB"/>
    <property type="match status" value="1"/>
</dbReference>
<dbReference type="Proteomes" id="UP000599578">
    <property type="component" value="Unassembled WGS sequence"/>
</dbReference>
<dbReference type="SMART" id="SM00487">
    <property type="entry name" value="DEXDc"/>
    <property type="match status" value="1"/>
</dbReference>
<keyword evidence="3 8" id="KW-0347">Helicase</keyword>
<evidence type="ECO:0000259" key="6">
    <source>
        <dbReference type="PROSITE" id="PS51192"/>
    </source>
</evidence>
<dbReference type="GO" id="GO:0004386">
    <property type="term" value="F:helicase activity"/>
    <property type="evidence" value="ECO:0007669"/>
    <property type="project" value="UniProtKB-KW"/>
</dbReference>
<comment type="caution">
    <text evidence="8">The sequence shown here is derived from an EMBL/GenBank/DDBJ whole genome shotgun (WGS) entry which is preliminary data.</text>
</comment>
<dbReference type="PROSITE" id="PS51192">
    <property type="entry name" value="HELICASE_ATP_BIND_1"/>
    <property type="match status" value="1"/>
</dbReference>
<dbReference type="Pfam" id="PF24473">
    <property type="entry name" value="CON_HrpB"/>
    <property type="match status" value="1"/>
</dbReference>
<dbReference type="GO" id="GO:0005524">
    <property type="term" value="F:ATP binding"/>
    <property type="evidence" value="ECO:0007669"/>
    <property type="project" value="UniProtKB-KW"/>
</dbReference>
<name>A0A917Z5W8_9GAMM</name>
<dbReference type="Pfam" id="PF00271">
    <property type="entry name" value="Helicase_C"/>
    <property type="match status" value="1"/>
</dbReference>
<dbReference type="InterPro" id="IPR014001">
    <property type="entry name" value="Helicase_ATP-bd"/>
</dbReference>
<organism evidence="8 9">
    <name type="scientific">Marinobacterium nitratireducens</name>
    <dbReference type="NCBI Taxonomy" id="518897"/>
    <lineage>
        <taxon>Bacteria</taxon>
        <taxon>Pseudomonadati</taxon>
        <taxon>Pseudomonadota</taxon>
        <taxon>Gammaproteobacteria</taxon>
        <taxon>Oceanospirillales</taxon>
        <taxon>Oceanospirillaceae</taxon>
        <taxon>Marinobacterium</taxon>
    </lineage>
</organism>
<sequence>MLPLPIDEILPELRRALRTCTEAVLEAPPGAGKTTRVPLALLDEPWLGGQKILMLEPRRLAARAAAERLAASLGEPVGQTVGYRIRFDSRVGPDTRIEVVTEGILTRLLQSDPSLEGTGLLIFDEFHERSLDADLGLALALQGRELLREDPPLRLLLMSATLDGEASARLLGGAPIVRSEGRSYPVEVRYGAAAQSHERIEPRAVATILDALASDTGSVLVFLPGQREIRRTERLLRERLGERRDILLAPLYGDLGLEAQRQAIAPAPAGVRKVVLATAIAETSLTIQGVRVVIDCGLSREAIFDPATGMTRLQTRRLSRDASVQRAGRAGRLEPGICYRLWSESQQQALSPRRSAEILQADLAPLALQLVAWGVSDPGELRWLDPPAPGRYAQALDLLTQLGAVTAAGDNRSLTRHGERMARLPAHPRIAHLLLEGRRLGVQALACEIAALLSDRDPLRQNDADIGHRLAWIGGEVRPGSAERGQWQRLRQQRDQFRRLCERLDSPEKTAEPLSRDDAIATLIATAYPDRIATRRQPQGLDFRLANGRAARLDADDPLRNSPWLALAQVSGRSGEAVDRIRLAAPLDPALFQGPLRAMLSREERVEWSDSENRLVCERQLRTGQLIVRREPLPEPAADTRNAALCALIRKQGLGLLPWTDELHRWRRRVAFLRHHDTQAEPAWPDLSDDALLGDLEQWLAPWLDNVSHRNHFARLDLGAILEGLLPWPLPRLLDERAPTHFRLPSGHRARIDYAEDPPVLAVKLQELFGCTETPKVGTVALKLHLLSPAQRPLQVTQDLVSFWNNSYREVQKDMKGRYPKHHWPDDPMTATPGSGVKRRSR</sequence>
<dbReference type="InterPro" id="IPR027417">
    <property type="entry name" value="P-loop_NTPase"/>
</dbReference>
<dbReference type="NCBIfam" id="TIGR01970">
    <property type="entry name" value="DEAH_box_HrpB"/>
    <property type="match status" value="1"/>
</dbReference>
<evidence type="ECO:0000256" key="3">
    <source>
        <dbReference type="ARBA" id="ARBA00022806"/>
    </source>
</evidence>
<protein>
    <submittedName>
        <fullName evidence="8">ATP-dependent helicase HrpB</fullName>
    </submittedName>
</protein>
<dbReference type="RefSeq" id="WP_188857291.1">
    <property type="nucleotide sequence ID" value="NZ_BMLT01000001.1"/>
</dbReference>
<dbReference type="CDD" id="cd18791">
    <property type="entry name" value="SF2_C_RHA"/>
    <property type="match status" value="1"/>
</dbReference>
<gene>
    <name evidence="8" type="ORF">GCM10011348_00940</name>
</gene>
<feature type="region of interest" description="Disordered" evidence="5">
    <location>
        <begin position="818"/>
        <end position="842"/>
    </location>
</feature>
<proteinExistence type="predicted"/>
<dbReference type="GO" id="GO:0016787">
    <property type="term" value="F:hydrolase activity"/>
    <property type="evidence" value="ECO:0007669"/>
    <property type="project" value="UniProtKB-KW"/>
</dbReference>
<dbReference type="InterPro" id="IPR049614">
    <property type="entry name" value="HrpB_DEXH"/>
</dbReference>
<dbReference type="PIRSF" id="PIRSF005496">
    <property type="entry name" value="ATP_hel_hrpB"/>
    <property type="match status" value="1"/>
</dbReference>
<accession>A0A917Z5W8</accession>
<dbReference type="InterPro" id="IPR001650">
    <property type="entry name" value="Helicase_C-like"/>
</dbReference>
<dbReference type="Gene3D" id="3.40.50.300">
    <property type="entry name" value="P-loop containing nucleotide triphosphate hydrolases"/>
    <property type="match status" value="2"/>
</dbReference>
<dbReference type="Pfam" id="PF00270">
    <property type="entry name" value="DEAD"/>
    <property type="match status" value="1"/>
</dbReference>
<evidence type="ECO:0000313" key="9">
    <source>
        <dbReference type="Proteomes" id="UP000599578"/>
    </source>
</evidence>
<dbReference type="InterPro" id="IPR007502">
    <property type="entry name" value="Helicase-assoc_dom"/>
</dbReference>
<dbReference type="PROSITE" id="PS51194">
    <property type="entry name" value="HELICASE_CTER"/>
    <property type="match status" value="1"/>
</dbReference>
<dbReference type="InterPro" id="IPR056329">
    <property type="entry name" value="CON_HrpB"/>
</dbReference>
<reference evidence="8 9" key="1">
    <citation type="journal article" date="2014" name="Int. J. Syst. Evol. Microbiol.">
        <title>Complete genome sequence of Corynebacterium casei LMG S-19264T (=DSM 44701T), isolated from a smear-ripened cheese.</title>
        <authorList>
            <consortium name="US DOE Joint Genome Institute (JGI-PGF)"/>
            <person name="Walter F."/>
            <person name="Albersmeier A."/>
            <person name="Kalinowski J."/>
            <person name="Ruckert C."/>
        </authorList>
    </citation>
    <scope>NUCLEOTIDE SEQUENCE [LARGE SCALE GENOMIC DNA]</scope>
    <source>
        <strain evidence="8 9">CGMCC 1.7286</strain>
    </source>
</reference>
<evidence type="ECO:0000259" key="7">
    <source>
        <dbReference type="PROSITE" id="PS51194"/>
    </source>
</evidence>
<keyword evidence="9" id="KW-1185">Reference proteome</keyword>
<dbReference type="SUPFAM" id="SSF52540">
    <property type="entry name" value="P-loop containing nucleoside triphosphate hydrolases"/>
    <property type="match status" value="1"/>
</dbReference>
<dbReference type="EMBL" id="BMLT01000001">
    <property type="protein sequence ID" value="GGO75648.1"/>
    <property type="molecule type" value="Genomic_DNA"/>
</dbReference>
<dbReference type="InterPro" id="IPR010225">
    <property type="entry name" value="HrpB"/>
</dbReference>
<keyword evidence="1" id="KW-0547">Nucleotide-binding</keyword>
<dbReference type="AlphaFoldDB" id="A0A917Z5W8"/>
<dbReference type="CDD" id="cd17990">
    <property type="entry name" value="DEXHc_HrpB"/>
    <property type="match status" value="1"/>
</dbReference>
<keyword evidence="4" id="KW-0067">ATP-binding</keyword>
<evidence type="ECO:0000256" key="4">
    <source>
        <dbReference type="ARBA" id="ARBA00022840"/>
    </source>
</evidence>
<evidence type="ECO:0000313" key="8">
    <source>
        <dbReference type="EMBL" id="GGO75648.1"/>
    </source>
</evidence>
<dbReference type="SMART" id="SM00847">
    <property type="entry name" value="HA2"/>
    <property type="match status" value="1"/>
</dbReference>
<dbReference type="SMART" id="SM00490">
    <property type="entry name" value="HELICc"/>
    <property type="match status" value="1"/>
</dbReference>
<dbReference type="GO" id="GO:0003676">
    <property type="term" value="F:nucleic acid binding"/>
    <property type="evidence" value="ECO:0007669"/>
    <property type="project" value="InterPro"/>
</dbReference>
<feature type="domain" description="Helicase C-terminal" evidence="7">
    <location>
        <begin position="204"/>
        <end position="374"/>
    </location>
</feature>
<evidence type="ECO:0000256" key="5">
    <source>
        <dbReference type="SAM" id="MobiDB-lite"/>
    </source>
</evidence>
<dbReference type="PANTHER" id="PTHR43519">
    <property type="entry name" value="ATP-DEPENDENT RNA HELICASE HRPB"/>
    <property type="match status" value="1"/>
</dbReference>